<dbReference type="Gene3D" id="6.10.340.10">
    <property type="match status" value="1"/>
</dbReference>
<accession>A0A3D9UQC2</accession>
<dbReference type="Pfam" id="PF00672">
    <property type="entry name" value="HAMP"/>
    <property type="match status" value="1"/>
</dbReference>
<feature type="domain" description="Histidine kinase" evidence="13">
    <location>
        <begin position="268"/>
        <end position="490"/>
    </location>
</feature>
<keyword evidence="16" id="KW-1185">Reference proteome</keyword>
<keyword evidence="7 12" id="KW-0812">Transmembrane</keyword>
<dbReference type="PROSITE" id="PS50109">
    <property type="entry name" value="HIS_KIN"/>
    <property type="match status" value="1"/>
</dbReference>
<dbReference type="GO" id="GO:0005886">
    <property type="term" value="C:plasma membrane"/>
    <property type="evidence" value="ECO:0007669"/>
    <property type="project" value="UniProtKB-SubCell"/>
</dbReference>
<dbReference type="InterPro" id="IPR036097">
    <property type="entry name" value="HisK_dim/P_sf"/>
</dbReference>
<dbReference type="CDD" id="cd00075">
    <property type="entry name" value="HATPase"/>
    <property type="match status" value="1"/>
</dbReference>
<dbReference type="PRINTS" id="PR00344">
    <property type="entry name" value="BCTRLSENSOR"/>
</dbReference>
<evidence type="ECO:0000256" key="10">
    <source>
        <dbReference type="ARBA" id="ARBA00023012"/>
    </source>
</evidence>
<dbReference type="RefSeq" id="WP_115922210.1">
    <property type="nucleotide sequence ID" value="NZ_QTUA01000001.1"/>
</dbReference>
<keyword evidence="9 12" id="KW-1133">Transmembrane helix</keyword>
<dbReference type="PROSITE" id="PS50885">
    <property type="entry name" value="HAMP"/>
    <property type="match status" value="1"/>
</dbReference>
<keyword evidence="8 15" id="KW-0418">Kinase</keyword>
<dbReference type="SUPFAM" id="SSF55874">
    <property type="entry name" value="ATPase domain of HSP90 chaperone/DNA topoisomerase II/histidine kinase"/>
    <property type="match status" value="1"/>
</dbReference>
<feature type="transmembrane region" description="Helical" evidence="12">
    <location>
        <begin position="26"/>
        <end position="49"/>
    </location>
</feature>
<evidence type="ECO:0000256" key="6">
    <source>
        <dbReference type="ARBA" id="ARBA00022679"/>
    </source>
</evidence>
<comment type="subcellular location">
    <subcellularLocation>
        <location evidence="3">Cell membrane</location>
    </subcellularLocation>
</comment>
<comment type="caution">
    <text evidence="15">The sequence shown here is derived from an EMBL/GenBank/DDBJ whole genome shotgun (WGS) entry which is preliminary data.</text>
</comment>
<evidence type="ECO:0000256" key="8">
    <source>
        <dbReference type="ARBA" id="ARBA00022777"/>
    </source>
</evidence>
<dbReference type="Proteomes" id="UP000256253">
    <property type="component" value="Unassembled WGS sequence"/>
</dbReference>
<dbReference type="InterPro" id="IPR036890">
    <property type="entry name" value="HATPase_C_sf"/>
</dbReference>
<evidence type="ECO:0000256" key="11">
    <source>
        <dbReference type="ARBA" id="ARBA00023136"/>
    </source>
</evidence>
<dbReference type="GO" id="GO:0005509">
    <property type="term" value="F:calcium ion binding"/>
    <property type="evidence" value="ECO:0007669"/>
    <property type="project" value="UniProtKB-ARBA"/>
</dbReference>
<evidence type="ECO:0000313" key="16">
    <source>
        <dbReference type="Proteomes" id="UP000256253"/>
    </source>
</evidence>
<dbReference type="PANTHER" id="PTHR45436">
    <property type="entry name" value="SENSOR HISTIDINE KINASE YKOH"/>
    <property type="match status" value="1"/>
</dbReference>
<dbReference type="FunFam" id="1.10.287.130:FF:000001">
    <property type="entry name" value="Two-component sensor histidine kinase"/>
    <property type="match status" value="1"/>
</dbReference>
<dbReference type="CDD" id="cd06225">
    <property type="entry name" value="HAMP"/>
    <property type="match status" value="1"/>
</dbReference>
<dbReference type="Pfam" id="PF00512">
    <property type="entry name" value="HisKA"/>
    <property type="match status" value="1"/>
</dbReference>
<evidence type="ECO:0000256" key="12">
    <source>
        <dbReference type="SAM" id="Phobius"/>
    </source>
</evidence>
<organism evidence="15 16">
    <name type="scientific">Calidifontibacter indicus</name>
    <dbReference type="NCBI Taxonomy" id="419650"/>
    <lineage>
        <taxon>Bacteria</taxon>
        <taxon>Bacillati</taxon>
        <taxon>Actinomycetota</taxon>
        <taxon>Actinomycetes</taxon>
        <taxon>Micrococcales</taxon>
        <taxon>Dermacoccaceae</taxon>
        <taxon>Calidifontibacter</taxon>
    </lineage>
</organism>
<dbReference type="SMART" id="SM00388">
    <property type="entry name" value="HisKA"/>
    <property type="match status" value="1"/>
</dbReference>
<dbReference type="SMART" id="SM00387">
    <property type="entry name" value="HATPase_c"/>
    <property type="match status" value="1"/>
</dbReference>
<sequence>MAQASSRRGLSGLGLRAEQAPLRLRIVAMIAVLLAGALTATGLAATALLRSYLYQRQDAELLAARTPLVNAALDSHGSTKRTVPAYVPGGTYVVHLEWSNNEHVDVFSSKQHVPNWPDLSPTSRALSETTPFTVESDSGGGEWRVITGTSQSPTQGTVTYAVAASLNDVDDTVDRVRNLSAIVGVVVTLIGALIAWFGIRRAFRPLAQIEETAAAIAAGDLTSRVPPPAGNDEVASLARSLNVMLGRIEDAFIVRTKSEERMRQFVQDASHELRTPLATVRGYAELYRQGAVSKPDDVAAAVRRIEDEATRMSKMVDSLLLLNRVDEEHSGGLDQDPYDSVDVTVLAADAVQDARARAPERTIELVGLDGPLGPTTVRGDDHRLRQVFANLVGNALRYSDPSPIEVAVGTRDAHAIFEVRDHGPGIPEGARAQIFERFYRFDASRNSATGGSGLGLAIVNAIVEAHSGSVDLRESSGGGATFIVQLPLADSDAQQTHRSGPAQA</sequence>
<dbReference type="SUPFAM" id="SSF158472">
    <property type="entry name" value="HAMP domain-like"/>
    <property type="match status" value="1"/>
</dbReference>
<feature type="transmembrane region" description="Helical" evidence="12">
    <location>
        <begin position="179"/>
        <end position="199"/>
    </location>
</feature>
<keyword evidence="5" id="KW-0597">Phosphoprotein</keyword>
<dbReference type="SMART" id="SM00304">
    <property type="entry name" value="HAMP"/>
    <property type="match status" value="1"/>
</dbReference>
<feature type="domain" description="HAMP" evidence="14">
    <location>
        <begin position="200"/>
        <end position="253"/>
    </location>
</feature>
<name>A0A3D9UQC2_9MICO</name>
<evidence type="ECO:0000259" key="13">
    <source>
        <dbReference type="PROSITE" id="PS50109"/>
    </source>
</evidence>
<dbReference type="InterPro" id="IPR003594">
    <property type="entry name" value="HATPase_dom"/>
</dbReference>
<dbReference type="InterPro" id="IPR005467">
    <property type="entry name" value="His_kinase_dom"/>
</dbReference>
<proteinExistence type="predicted"/>
<dbReference type="InterPro" id="IPR004358">
    <property type="entry name" value="Sig_transdc_His_kin-like_C"/>
</dbReference>
<dbReference type="InterPro" id="IPR050428">
    <property type="entry name" value="TCS_sensor_his_kinase"/>
</dbReference>
<dbReference type="EC" id="2.7.13.3" evidence="4"/>
<dbReference type="Pfam" id="PF02518">
    <property type="entry name" value="HATPase_c"/>
    <property type="match status" value="1"/>
</dbReference>
<evidence type="ECO:0000313" key="15">
    <source>
        <dbReference type="EMBL" id="REF30190.1"/>
    </source>
</evidence>
<dbReference type="InterPro" id="IPR003660">
    <property type="entry name" value="HAMP_dom"/>
</dbReference>
<dbReference type="OrthoDB" id="9786919at2"/>
<evidence type="ECO:0000256" key="4">
    <source>
        <dbReference type="ARBA" id="ARBA00012438"/>
    </source>
</evidence>
<dbReference type="GO" id="GO:0000155">
    <property type="term" value="F:phosphorelay sensor kinase activity"/>
    <property type="evidence" value="ECO:0007669"/>
    <property type="project" value="InterPro"/>
</dbReference>
<comment type="catalytic activity">
    <reaction evidence="1">
        <text>ATP + protein L-histidine = ADP + protein N-phospho-L-histidine.</text>
        <dbReference type="EC" id="2.7.13.3"/>
    </reaction>
</comment>
<evidence type="ECO:0000256" key="2">
    <source>
        <dbReference type="ARBA" id="ARBA00001968"/>
    </source>
</evidence>
<dbReference type="InterPro" id="IPR003661">
    <property type="entry name" value="HisK_dim/P_dom"/>
</dbReference>
<dbReference type="SUPFAM" id="SSF47384">
    <property type="entry name" value="Homodimeric domain of signal transducing histidine kinase"/>
    <property type="match status" value="1"/>
</dbReference>
<protein>
    <recommendedName>
        <fullName evidence="4">histidine kinase</fullName>
        <ecNumber evidence="4">2.7.13.3</ecNumber>
    </recommendedName>
</protein>
<keyword evidence="11 12" id="KW-0472">Membrane</keyword>
<dbReference type="PANTHER" id="PTHR45436:SF5">
    <property type="entry name" value="SENSOR HISTIDINE KINASE TRCS"/>
    <property type="match status" value="1"/>
</dbReference>
<evidence type="ECO:0000256" key="7">
    <source>
        <dbReference type="ARBA" id="ARBA00022692"/>
    </source>
</evidence>
<evidence type="ECO:0000259" key="14">
    <source>
        <dbReference type="PROSITE" id="PS50885"/>
    </source>
</evidence>
<gene>
    <name evidence="15" type="ORF">DFJ65_1184</name>
</gene>
<dbReference type="CDD" id="cd00082">
    <property type="entry name" value="HisKA"/>
    <property type="match status" value="1"/>
</dbReference>
<dbReference type="FunFam" id="3.30.565.10:FF:000006">
    <property type="entry name" value="Sensor histidine kinase WalK"/>
    <property type="match status" value="1"/>
</dbReference>
<evidence type="ECO:0000256" key="5">
    <source>
        <dbReference type="ARBA" id="ARBA00022553"/>
    </source>
</evidence>
<dbReference type="Gene3D" id="1.10.287.130">
    <property type="match status" value="1"/>
</dbReference>
<comment type="cofactor">
    <cofactor evidence="2">
        <name>a divalent metal cation</name>
        <dbReference type="ChEBI" id="CHEBI:60240"/>
    </cofactor>
</comment>
<evidence type="ECO:0000256" key="1">
    <source>
        <dbReference type="ARBA" id="ARBA00000085"/>
    </source>
</evidence>
<dbReference type="EMBL" id="QTUA01000001">
    <property type="protein sequence ID" value="REF30190.1"/>
    <property type="molecule type" value="Genomic_DNA"/>
</dbReference>
<keyword evidence="10" id="KW-0902">Two-component regulatory system</keyword>
<evidence type="ECO:0000256" key="9">
    <source>
        <dbReference type="ARBA" id="ARBA00022989"/>
    </source>
</evidence>
<dbReference type="Gene3D" id="3.30.565.10">
    <property type="entry name" value="Histidine kinase-like ATPase, C-terminal domain"/>
    <property type="match status" value="1"/>
</dbReference>
<dbReference type="AlphaFoldDB" id="A0A3D9UQC2"/>
<reference evidence="15 16" key="1">
    <citation type="submission" date="2018-08" db="EMBL/GenBank/DDBJ databases">
        <title>Sequencing the genomes of 1000 actinobacteria strains.</title>
        <authorList>
            <person name="Klenk H.-P."/>
        </authorList>
    </citation>
    <scope>NUCLEOTIDE SEQUENCE [LARGE SCALE GENOMIC DNA]</scope>
    <source>
        <strain evidence="15 16">DSM 22967</strain>
    </source>
</reference>
<keyword evidence="6" id="KW-0808">Transferase</keyword>
<evidence type="ECO:0000256" key="3">
    <source>
        <dbReference type="ARBA" id="ARBA00004236"/>
    </source>
</evidence>